<reference evidence="3 4" key="1">
    <citation type="journal article" date="2017" name="Front. Microbiol.">
        <title>Genome of Ca. Pandoraea novymonadis, an Endosymbiotic Bacterium of the Trypanosomatid Novymonas esmeraldas.</title>
        <authorList>
            <person name="Kostygov A.Y."/>
            <person name="Butenko A."/>
            <person name="Nenarokova A."/>
            <person name="Tashyreva D."/>
            <person name="Flegontov P."/>
            <person name="Lukes J."/>
            <person name="Yurchenko V."/>
        </authorList>
    </citation>
    <scope>NUCLEOTIDE SEQUENCE [LARGE SCALE GENOMIC DNA]</scope>
    <source>
        <strain evidence="3 4">E262</strain>
    </source>
</reference>
<dbReference type="PANTHER" id="PTHR46124">
    <property type="entry name" value="D-AMINOACYL-TRNA DEACYLASE"/>
    <property type="match status" value="1"/>
</dbReference>
<dbReference type="GO" id="GO:0016787">
    <property type="term" value="F:hydrolase activity"/>
    <property type="evidence" value="ECO:0007669"/>
    <property type="project" value="UniProtKB-KW"/>
</dbReference>
<dbReference type="RefSeq" id="WP_106182465.1">
    <property type="nucleotide sequence ID" value="NZ_MUHY01000001.1"/>
</dbReference>
<dbReference type="Pfam" id="PF01026">
    <property type="entry name" value="TatD_DNase"/>
    <property type="match status" value="1"/>
</dbReference>
<keyword evidence="4" id="KW-1185">Reference proteome</keyword>
<evidence type="ECO:0000313" key="3">
    <source>
        <dbReference type="EMBL" id="PSB92218.1"/>
    </source>
</evidence>
<evidence type="ECO:0000256" key="2">
    <source>
        <dbReference type="ARBA" id="ARBA00022801"/>
    </source>
</evidence>
<dbReference type="EMBL" id="MUHY01000001">
    <property type="protein sequence ID" value="PSB92218.1"/>
    <property type="molecule type" value="Genomic_DNA"/>
</dbReference>
<dbReference type="PANTHER" id="PTHR46124:SF2">
    <property type="entry name" value="D-AMINOACYL-TRNA DEACYLASE"/>
    <property type="match status" value="1"/>
</dbReference>
<dbReference type="Proteomes" id="UP000242660">
    <property type="component" value="Unassembled WGS sequence"/>
</dbReference>
<dbReference type="PIRSF" id="PIRSF005902">
    <property type="entry name" value="DNase_TatD"/>
    <property type="match status" value="1"/>
</dbReference>
<dbReference type="PROSITE" id="PS01090">
    <property type="entry name" value="TATD_2"/>
    <property type="match status" value="1"/>
</dbReference>
<dbReference type="PROSITE" id="PS01091">
    <property type="entry name" value="TATD_3"/>
    <property type="match status" value="1"/>
</dbReference>
<sequence length="264" mass="29367">MWIDTHCHLDSDKFSADRDAVIEKAQSKGVRGFVVPSVERVSFSAVRATAMGIPGCTYTLGIHPMYTSRAQDVDIKFLREKVKIAIDDDPFFVGIGEIGLDFFVKGFDLERQMRFYTSQLKIACDFDLPVILHVRRAQDLILKQLRVYHPRGGIVHAFNGSHQQAESFIKLNFKLGIGGAMTFERALQIRRLAKNISLSALVLETDAPDIPPASMRKEARNSPIYLPYIAAELASLRQLSLEQLSEATCGNAFAALPRLASVIA</sequence>
<keyword evidence="2 3" id="KW-0378">Hydrolase</keyword>
<protein>
    <submittedName>
        <fullName evidence="3">Metal-dependent hydrolase YjjV</fullName>
    </submittedName>
</protein>
<evidence type="ECO:0000313" key="4">
    <source>
        <dbReference type="Proteomes" id="UP000242660"/>
    </source>
</evidence>
<proteinExistence type="inferred from homology"/>
<accession>A0ABX5FFG5</accession>
<dbReference type="SUPFAM" id="SSF51556">
    <property type="entry name" value="Metallo-dependent hydrolases"/>
    <property type="match status" value="1"/>
</dbReference>
<gene>
    <name evidence="3" type="primary">yjjV</name>
    <name evidence="3" type="ORF">BZL35_00453</name>
</gene>
<dbReference type="InterPro" id="IPR001130">
    <property type="entry name" value="TatD-like"/>
</dbReference>
<dbReference type="InterPro" id="IPR018228">
    <property type="entry name" value="DNase_TatD-rel_CS"/>
</dbReference>
<dbReference type="CDD" id="cd01310">
    <property type="entry name" value="TatD_DNAse"/>
    <property type="match status" value="1"/>
</dbReference>
<name>A0ABX5FFG5_9BURK</name>
<dbReference type="Gene3D" id="3.20.20.140">
    <property type="entry name" value="Metal-dependent hydrolases"/>
    <property type="match status" value="1"/>
</dbReference>
<dbReference type="InterPro" id="IPR032466">
    <property type="entry name" value="Metal_Hydrolase"/>
</dbReference>
<organism evidence="3 4">
    <name type="scientific">Candidatus Pandoraea novymonadis</name>
    <dbReference type="NCBI Taxonomy" id="1808959"/>
    <lineage>
        <taxon>Bacteria</taxon>
        <taxon>Pseudomonadati</taxon>
        <taxon>Pseudomonadota</taxon>
        <taxon>Betaproteobacteria</taxon>
        <taxon>Burkholderiales</taxon>
        <taxon>Burkholderiaceae</taxon>
        <taxon>Pandoraea</taxon>
    </lineage>
</organism>
<comment type="caution">
    <text evidence="3">The sequence shown here is derived from an EMBL/GenBank/DDBJ whole genome shotgun (WGS) entry which is preliminary data.</text>
</comment>
<evidence type="ECO:0000256" key="1">
    <source>
        <dbReference type="ARBA" id="ARBA00009275"/>
    </source>
</evidence>
<comment type="similarity">
    <text evidence="1">Belongs to the metallo-dependent hydrolases superfamily. TatD-type hydrolase family.</text>
</comment>